<evidence type="ECO:0000256" key="1">
    <source>
        <dbReference type="SAM" id="MobiDB-lite"/>
    </source>
</evidence>
<reference evidence="2 3" key="1">
    <citation type="submission" date="2016-03" db="EMBL/GenBank/DDBJ databases">
        <title>Trachymyrmex septentrionalis WGS genome.</title>
        <authorList>
            <person name="Nygaard S."/>
            <person name="Hu H."/>
            <person name="Boomsma J."/>
            <person name="Zhang G."/>
        </authorList>
    </citation>
    <scope>NUCLEOTIDE SEQUENCE [LARGE SCALE GENOMIC DNA]</scope>
    <source>
        <strain evidence="2">Tsep2-gDNA-1</strain>
        <tissue evidence="2">Whole body</tissue>
    </source>
</reference>
<accession>A0A195FKS3</accession>
<protein>
    <submittedName>
        <fullName evidence="2">Uncharacterized protein</fullName>
    </submittedName>
</protein>
<organism evidence="2 3">
    <name type="scientific">Trachymyrmex septentrionalis</name>
    <dbReference type="NCBI Taxonomy" id="34720"/>
    <lineage>
        <taxon>Eukaryota</taxon>
        <taxon>Metazoa</taxon>
        <taxon>Ecdysozoa</taxon>
        <taxon>Arthropoda</taxon>
        <taxon>Hexapoda</taxon>
        <taxon>Insecta</taxon>
        <taxon>Pterygota</taxon>
        <taxon>Neoptera</taxon>
        <taxon>Endopterygota</taxon>
        <taxon>Hymenoptera</taxon>
        <taxon>Apocrita</taxon>
        <taxon>Aculeata</taxon>
        <taxon>Formicoidea</taxon>
        <taxon>Formicidae</taxon>
        <taxon>Myrmicinae</taxon>
        <taxon>Trachymyrmex</taxon>
    </lineage>
</organism>
<evidence type="ECO:0000313" key="3">
    <source>
        <dbReference type="Proteomes" id="UP000078541"/>
    </source>
</evidence>
<name>A0A195FKS3_9HYME</name>
<proteinExistence type="predicted"/>
<gene>
    <name evidence="2" type="ORF">ALC56_04611</name>
</gene>
<dbReference type="Proteomes" id="UP000078541">
    <property type="component" value="Unassembled WGS sequence"/>
</dbReference>
<dbReference type="AlphaFoldDB" id="A0A195FKS3"/>
<sequence>MVDRGLTLAVLPPSPRQGTAITYATRSTVPTTPTRTTTDSPGEVERDARNAYVVYFEARAIRAGVIFSSAMHGRRYSRREQSANRLAPEERASSRGKNHALKARAYPDTPVLSAFNISCKRVIQSIYEFMEGHTLHRAIEWTTKIKFPA</sequence>
<feature type="region of interest" description="Disordered" evidence="1">
    <location>
        <begin position="77"/>
        <end position="98"/>
    </location>
</feature>
<evidence type="ECO:0000313" key="2">
    <source>
        <dbReference type="EMBL" id="KYN41018.1"/>
    </source>
</evidence>
<keyword evidence="3" id="KW-1185">Reference proteome</keyword>
<dbReference type="EMBL" id="KQ981491">
    <property type="protein sequence ID" value="KYN41018.1"/>
    <property type="molecule type" value="Genomic_DNA"/>
</dbReference>
<feature type="compositionally biased region" description="Basic and acidic residues" evidence="1">
    <location>
        <begin position="78"/>
        <end position="93"/>
    </location>
</feature>